<dbReference type="RefSeq" id="WP_189246273.1">
    <property type="nucleotide sequence ID" value="NZ_BMQJ01000004.1"/>
</dbReference>
<feature type="domain" description="HTH cro/C1-type" evidence="1">
    <location>
        <begin position="12"/>
        <end position="72"/>
    </location>
</feature>
<evidence type="ECO:0000313" key="3">
    <source>
        <dbReference type="Proteomes" id="UP000611554"/>
    </source>
</evidence>
<dbReference type="SMART" id="SM00530">
    <property type="entry name" value="HTH_XRE"/>
    <property type="match status" value="1"/>
</dbReference>
<dbReference type="CDD" id="cd00093">
    <property type="entry name" value="HTH_XRE"/>
    <property type="match status" value="1"/>
</dbReference>
<dbReference type="PROSITE" id="PS50943">
    <property type="entry name" value="HTH_CROC1"/>
    <property type="match status" value="1"/>
</dbReference>
<dbReference type="InterPro" id="IPR010982">
    <property type="entry name" value="Lambda_DNA-bd_dom_sf"/>
</dbReference>
<evidence type="ECO:0000259" key="1">
    <source>
        <dbReference type="PROSITE" id="PS50943"/>
    </source>
</evidence>
<dbReference type="Proteomes" id="UP000611554">
    <property type="component" value="Unassembled WGS sequence"/>
</dbReference>
<comment type="caution">
    <text evidence="2">The sequence shown here is derived from an EMBL/GenBank/DDBJ whole genome shotgun (WGS) entry which is preliminary data.</text>
</comment>
<dbReference type="EMBL" id="BMQJ01000004">
    <property type="protein sequence ID" value="GGP91076.1"/>
    <property type="molecule type" value="Genomic_DNA"/>
</dbReference>
<dbReference type="Gene3D" id="1.10.260.40">
    <property type="entry name" value="lambda repressor-like DNA-binding domains"/>
    <property type="match status" value="1"/>
</dbReference>
<proteinExistence type="predicted"/>
<reference evidence="3" key="1">
    <citation type="journal article" date="2019" name="Int. J. Syst. Evol. Microbiol.">
        <title>The Global Catalogue of Microorganisms (GCM) 10K type strain sequencing project: providing services to taxonomists for standard genome sequencing and annotation.</title>
        <authorList>
            <consortium name="The Broad Institute Genomics Platform"/>
            <consortium name="The Broad Institute Genome Sequencing Center for Infectious Disease"/>
            <person name="Wu L."/>
            <person name="Ma J."/>
        </authorList>
    </citation>
    <scope>NUCLEOTIDE SEQUENCE [LARGE SCALE GENOMIC DNA]</scope>
    <source>
        <strain evidence="3">JCM 3115</strain>
    </source>
</reference>
<keyword evidence="3" id="KW-1185">Reference proteome</keyword>
<dbReference type="SUPFAM" id="SSF48452">
    <property type="entry name" value="TPR-like"/>
    <property type="match status" value="1"/>
</dbReference>
<organism evidence="2 3">
    <name type="scientific">Streptosporangium pseudovulgare</name>
    <dbReference type="NCBI Taxonomy" id="35765"/>
    <lineage>
        <taxon>Bacteria</taxon>
        <taxon>Bacillati</taxon>
        <taxon>Actinomycetota</taxon>
        <taxon>Actinomycetes</taxon>
        <taxon>Streptosporangiales</taxon>
        <taxon>Streptosporangiaceae</taxon>
        <taxon>Streptosporangium</taxon>
    </lineage>
</organism>
<protein>
    <recommendedName>
        <fullName evidence="1">HTH cro/C1-type domain-containing protein</fullName>
    </recommendedName>
</protein>
<evidence type="ECO:0000313" key="2">
    <source>
        <dbReference type="EMBL" id="GGP91076.1"/>
    </source>
</evidence>
<dbReference type="InterPro" id="IPR001387">
    <property type="entry name" value="Cro/C1-type_HTH"/>
</dbReference>
<gene>
    <name evidence="2" type="ORF">GCM10010140_20980</name>
</gene>
<sequence>MVMDGLTLEELIRQARQARDLTQAGLADRLARVSGQSTITRNEVSRWERGRRLPMAWLPWLSIVLDVPLAVLDQAAVLSRARRLGVTVPDTNDDHLSLFGDGWTRESNEAMAEELTVEDEAISEDNALRIAHEWLIVEPPQLHEIRAGRRVGHELVDRIEARIDRLRHLDDYVSGPDLHTLISQELRATATVLRQAAYKEDVGRRLLSAVGELCQLAGWVISDAGQYGRGRAYYVKGIQAAHAAGNEPVAANLLSSLSYQMASVGDPRKATVMARTAVKGAERSSTPLTRALLLERVAWAHAKAGESTSAERALGEVDEAFGQHREGDEDPKWVYWLDRTEVDVMAGRCFTELARPLKAEPLLSQAIDAYDTTRVREVSLYLSWLADAYAQAREIEQATEAASTSLRLSLTINSARVTDRIEVVRSRLRPFAASAAVQRFEDFYRSTVATS</sequence>
<dbReference type="SUPFAM" id="SSF47413">
    <property type="entry name" value="lambda repressor-like DNA-binding domains"/>
    <property type="match status" value="1"/>
</dbReference>
<dbReference type="Gene3D" id="1.25.40.10">
    <property type="entry name" value="Tetratricopeptide repeat domain"/>
    <property type="match status" value="1"/>
</dbReference>
<accession>A0ABQ2QSA3</accession>
<name>A0ABQ2QSA3_9ACTN</name>
<dbReference type="InterPro" id="IPR011990">
    <property type="entry name" value="TPR-like_helical_dom_sf"/>
</dbReference>